<evidence type="ECO:0000256" key="5">
    <source>
        <dbReference type="ARBA" id="ARBA00023098"/>
    </source>
</evidence>
<gene>
    <name evidence="6" type="primary">cfa_16</name>
    <name evidence="6" type="ORF">GALL_446160</name>
</gene>
<protein>
    <submittedName>
        <fullName evidence="6">Cyclopropane-fatty-acyl-phospholipid synthase</fullName>
        <ecNumber evidence="6">2.1.1.79</ecNumber>
    </submittedName>
</protein>
<dbReference type="InterPro" id="IPR003333">
    <property type="entry name" value="CMAS"/>
</dbReference>
<dbReference type="PANTHER" id="PTHR43667">
    <property type="entry name" value="CYCLOPROPANE-FATTY-ACYL-PHOSPHOLIPID SYNTHASE"/>
    <property type="match status" value="1"/>
</dbReference>
<reference evidence="6" key="1">
    <citation type="submission" date="2016-10" db="EMBL/GenBank/DDBJ databases">
        <title>Sequence of Gallionella enrichment culture.</title>
        <authorList>
            <person name="Poehlein A."/>
            <person name="Muehling M."/>
            <person name="Daniel R."/>
        </authorList>
    </citation>
    <scope>NUCLEOTIDE SEQUENCE</scope>
</reference>
<evidence type="ECO:0000256" key="4">
    <source>
        <dbReference type="ARBA" id="ARBA00022691"/>
    </source>
</evidence>
<comment type="similarity">
    <text evidence="1">Belongs to the CFA/CMAS family.</text>
</comment>
<comment type="caution">
    <text evidence="6">The sequence shown here is derived from an EMBL/GenBank/DDBJ whole genome shotgun (WGS) entry which is preliminary data.</text>
</comment>
<accession>A0A1J5PQ72</accession>
<dbReference type="PANTHER" id="PTHR43667:SF1">
    <property type="entry name" value="CYCLOPROPANE-FATTY-ACYL-PHOSPHOLIPID SYNTHASE"/>
    <property type="match status" value="1"/>
</dbReference>
<dbReference type="SUPFAM" id="SSF53335">
    <property type="entry name" value="S-adenosyl-L-methionine-dependent methyltransferases"/>
    <property type="match status" value="1"/>
</dbReference>
<dbReference type="CDD" id="cd02440">
    <property type="entry name" value="AdoMet_MTases"/>
    <property type="match status" value="1"/>
</dbReference>
<evidence type="ECO:0000256" key="1">
    <source>
        <dbReference type="ARBA" id="ARBA00010815"/>
    </source>
</evidence>
<keyword evidence="4" id="KW-0949">S-adenosyl-L-methionine</keyword>
<keyword evidence="3 6" id="KW-0808">Transferase</keyword>
<keyword evidence="2 6" id="KW-0489">Methyltransferase</keyword>
<dbReference type="EC" id="2.1.1.79" evidence="6"/>
<dbReference type="PIRSF" id="PIRSF003085">
    <property type="entry name" value="CMAS"/>
    <property type="match status" value="1"/>
</dbReference>
<dbReference type="InterPro" id="IPR050723">
    <property type="entry name" value="CFA/CMAS"/>
</dbReference>
<proteinExistence type="inferred from homology"/>
<evidence type="ECO:0000256" key="3">
    <source>
        <dbReference type="ARBA" id="ARBA00022679"/>
    </source>
</evidence>
<dbReference type="GO" id="GO:0008825">
    <property type="term" value="F:cyclopropane-fatty-acyl-phospholipid synthase activity"/>
    <property type="evidence" value="ECO:0007669"/>
    <property type="project" value="UniProtKB-EC"/>
</dbReference>
<organism evidence="6">
    <name type="scientific">mine drainage metagenome</name>
    <dbReference type="NCBI Taxonomy" id="410659"/>
    <lineage>
        <taxon>unclassified sequences</taxon>
        <taxon>metagenomes</taxon>
        <taxon>ecological metagenomes</taxon>
    </lineage>
</organism>
<dbReference type="GO" id="GO:0032259">
    <property type="term" value="P:methylation"/>
    <property type="evidence" value="ECO:0007669"/>
    <property type="project" value="UniProtKB-KW"/>
</dbReference>
<keyword evidence="5" id="KW-0443">Lipid metabolism</keyword>
<dbReference type="Gene3D" id="3.40.50.150">
    <property type="entry name" value="Vaccinia Virus protein VP39"/>
    <property type="match status" value="1"/>
</dbReference>
<dbReference type="AlphaFoldDB" id="A0A1J5PQ72"/>
<sequence length="356" mass="40994">MVNPDLALGEGYMDETVQIENDDLHGMLSLLLSNVNNAPNNWREKLLHMRGYFRWAAQFNPAPRARANVAHHYDLSGALYDLFLDEDRQYSCAYFARPDMTLEEAQRAKKHHIARKLLIEPGMSVLDIGCGWGGLALTLARDYGARVLGVTLSEEQHKLATQRATDAGLSDRVEFRLCDFRAIKGQFDRVVSVGMFEHVGIPHYREYFRTVHDRLAPDGVALIHTIGRTNPPGATSPWITKYIFPGGYCPSMSEMVAAIEHETFWSTDVEVWRLHYALTLRHWYDRFTANIDKARALYDDRFCRMWRYYLVASEMTFRHYGQAVFQVQLAHKQDAVPLTRDYLYPPQTQTRDLAAE</sequence>
<dbReference type="GO" id="GO:0008610">
    <property type="term" value="P:lipid biosynthetic process"/>
    <property type="evidence" value="ECO:0007669"/>
    <property type="project" value="InterPro"/>
</dbReference>
<name>A0A1J5PQ72_9ZZZZ</name>
<evidence type="ECO:0000313" key="6">
    <source>
        <dbReference type="EMBL" id="OIQ73742.1"/>
    </source>
</evidence>
<dbReference type="InterPro" id="IPR029063">
    <property type="entry name" value="SAM-dependent_MTases_sf"/>
</dbReference>
<evidence type="ECO:0000256" key="2">
    <source>
        <dbReference type="ARBA" id="ARBA00022603"/>
    </source>
</evidence>
<dbReference type="EMBL" id="MLJW01002751">
    <property type="protein sequence ID" value="OIQ73742.1"/>
    <property type="molecule type" value="Genomic_DNA"/>
</dbReference>
<dbReference type="Pfam" id="PF02353">
    <property type="entry name" value="CMAS"/>
    <property type="match status" value="1"/>
</dbReference>